<dbReference type="EnsemblMetazoa" id="PPA03597.1">
    <property type="protein sequence ID" value="PPA03597.1"/>
    <property type="gene ID" value="WBGene00093151"/>
</dbReference>
<dbReference type="InterPro" id="IPR047130">
    <property type="entry name" value="7TM_GPCR_Srsx_nematod"/>
</dbReference>
<dbReference type="OrthoDB" id="5876466at2759"/>
<organism evidence="1 2">
    <name type="scientific">Pristionchus pacificus</name>
    <name type="common">Parasitic nematode worm</name>
    <dbReference type="NCBI Taxonomy" id="54126"/>
    <lineage>
        <taxon>Eukaryota</taxon>
        <taxon>Metazoa</taxon>
        <taxon>Ecdysozoa</taxon>
        <taxon>Nematoda</taxon>
        <taxon>Chromadorea</taxon>
        <taxon>Rhabditida</taxon>
        <taxon>Rhabditina</taxon>
        <taxon>Diplogasteromorpha</taxon>
        <taxon>Diplogasteroidea</taxon>
        <taxon>Neodiplogasteridae</taxon>
        <taxon>Pristionchus</taxon>
    </lineage>
</organism>
<reference evidence="1" key="2">
    <citation type="submission" date="2022-06" db="UniProtKB">
        <authorList>
            <consortium name="EnsemblMetazoa"/>
        </authorList>
    </citation>
    <scope>IDENTIFICATION</scope>
    <source>
        <strain evidence="1">PS312</strain>
    </source>
</reference>
<accession>A0A2A6B376</accession>
<evidence type="ECO:0000313" key="2">
    <source>
        <dbReference type="Proteomes" id="UP000005239"/>
    </source>
</evidence>
<dbReference type="PANTHER" id="PTHR23360">
    <property type="entry name" value="G-PROTEIN COUPLED RECEPTORS FAMILY 1 PROFILE DOMAIN-CONTAINING PROTEIN-RELATED"/>
    <property type="match status" value="1"/>
</dbReference>
<evidence type="ECO:0000313" key="1">
    <source>
        <dbReference type="EnsemblMetazoa" id="PPA03597.1"/>
    </source>
</evidence>
<proteinExistence type="predicted"/>
<dbReference type="Gene3D" id="1.20.1070.10">
    <property type="entry name" value="Rhodopsin 7-helix transmembrane proteins"/>
    <property type="match status" value="2"/>
</dbReference>
<reference evidence="2" key="1">
    <citation type="journal article" date="2008" name="Nat. Genet.">
        <title>The Pristionchus pacificus genome provides a unique perspective on nematode lifestyle and parasitism.</title>
        <authorList>
            <person name="Dieterich C."/>
            <person name="Clifton S.W."/>
            <person name="Schuster L.N."/>
            <person name="Chinwalla A."/>
            <person name="Delehaunty K."/>
            <person name="Dinkelacker I."/>
            <person name="Fulton L."/>
            <person name="Fulton R."/>
            <person name="Godfrey J."/>
            <person name="Minx P."/>
            <person name="Mitreva M."/>
            <person name="Roeseler W."/>
            <person name="Tian H."/>
            <person name="Witte H."/>
            <person name="Yang S.P."/>
            <person name="Wilson R.K."/>
            <person name="Sommer R.J."/>
        </authorList>
    </citation>
    <scope>NUCLEOTIDE SEQUENCE [LARGE SCALE GENOMIC DNA]</scope>
    <source>
        <strain evidence="2">PS312</strain>
    </source>
</reference>
<keyword evidence="2" id="KW-1185">Reference proteome</keyword>
<protein>
    <submittedName>
        <fullName evidence="1">G protein-coupled receptor</fullName>
    </submittedName>
</protein>
<gene>
    <name evidence="1" type="primary">WBGene00093151</name>
</gene>
<name>A0A2A6B376_PRIPA</name>
<dbReference type="Proteomes" id="UP000005239">
    <property type="component" value="Unassembled WGS sequence"/>
</dbReference>
<accession>A0A8R1U5U6</accession>
<dbReference type="AlphaFoldDB" id="A0A2A6B376"/>
<sequence length="285" mass="31884">MLYKSVNTVTNDPAGYLEDLQGEAMSNQCLIYVGALCACINIPLLFVFLTSRQFRGRFQLLITLAIADFVNCLSIMAQGLQRSSILLDVIETSLMPIKSPFDCVGEYWLMLREVGGLWAPMVQIIMGLERVLAVFKPAWYNRTYNTRYAIGFLLNLISYCKVRTFMSKTEKNRNLARLRCYLVISAMSTVLVSIPNLINLASTIFERIADEIANAANWATAINSGMNFFVYLALNEEFRNRCKQIVNAIMGSDATGKTSMIEAKSVMSGNVAINAKRKISSQITI</sequence>
<dbReference type="SUPFAM" id="SSF81321">
    <property type="entry name" value="Family A G protein-coupled receptor-like"/>
    <property type="match status" value="1"/>
</dbReference>
<dbReference type="PANTHER" id="PTHR23360:SF29">
    <property type="entry name" value="G_PROTEIN_RECEP_F1_2 DOMAIN-CONTAINING PROTEIN"/>
    <property type="match status" value="1"/>
</dbReference>